<protein>
    <submittedName>
        <fullName evidence="4">LssY C-terminal domain-containing protein</fullName>
    </submittedName>
</protein>
<evidence type="ECO:0000256" key="2">
    <source>
        <dbReference type="SAM" id="Phobius"/>
    </source>
</evidence>
<organism evidence="4 5">
    <name type="scientific">Brachybacterium huguangmaarense</name>
    <dbReference type="NCBI Taxonomy" id="1652028"/>
    <lineage>
        <taxon>Bacteria</taxon>
        <taxon>Bacillati</taxon>
        <taxon>Actinomycetota</taxon>
        <taxon>Actinomycetes</taxon>
        <taxon>Micrococcales</taxon>
        <taxon>Dermabacteraceae</taxon>
        <taxon>Brachybacterium</taxon>
    </lineage>
</organism>
<feature type="transmembrane region" description="Helical" evidence="2">
    <location>
        <begin position="34"/>
        <end position="56"/>
    </location>
</feature>
<gene>
    <name evidence="4" type="ORF">BRM3_03530</name>
</gene>
<feature type="transmembrane region" description="Helical" evidence="2">
    <location>
        <begin position="452"/>
        <end position="473"/>
    </location>
</feature>
<feature type="region of interest" description="Disordered" evidence="1">
    <location>
        <begin position="1"/>
        <end position="26"/>
    </location>
</feature>
<feature type="transmembrane region" description="Helical" evidence="2">
    <location>
        <begin position="425"/>
        <end position="445"/>
    </location>
</feature>
<reference evidence="4" key="1">
    <citation type="submission" date="2022-10" db="EMBL/GenBank/DDBJ databases">
        <title>Whole-Genome Sequencing of Brachybacterium huguangmaarense BRM-3, Isolated from Betula schmidtii.</title>
        <authorList>
            <person name="Haam D."/>
        </authorList>
    </citation>
    <scope>NUCLEOTIDE SEQUENCE</scope>
    <source>
        <strain evidence="4">BRM-3</strain>
    </source>
</reference>
<proteinExistence type="predicted"/>
<feature type="transmembrane region" description="Helical" evidence="2">
    <location>
        <begin position="485"/>
        <end position="505"/>
    </location>
</feature>
<keyword evidence="2" id="KW-0472">Membrane</keyword>
<dbReference type="Pfam" id="PF14067">
    <property type="entry name" value="LssY_C"/>
    <property type="match status" value="1"/>
</dbReference>
<feature type="transmembrane region" description="Helical" evidence="2">
    <location>
        <begin position="68"/>
        <end position="86"/>
    </location>
</feature>
<sequence length="546" mass="59762">MDRSPRLTPLSRPVPTSAPVYEHPPRPGRRPLRLGLPALFDAVFVVIGLALSLWLAGLYLREGFSLSLVRLLYLVAFWVLLTYIALPRLHQLLTVLYLPDYFIGRTRTSVGVLSDPLNVALEGEETDLHVAMRRAGWVLADERTLGSAWRMVVASVLRRSYEAAPMSDLYLMGRRHDFAYQQEVGGTTAQRHHVRFWRMPEDFVLPGGERVDWLAAGTFDRAVGFSMFTLQITHRIDEQIDLERDYLVDTLRYADPRIPVNVIEDFSTAYHHRNGQGDRLRTDGDLPVIDLRGARERSAGATAVMLPRHRPTGTSVLRSRALEHRGAVSQLRSVARPADGGRRPHTAGSYRSELAGQFHQVLHDVQDAVDNASVHHLPPPTVALVAVVAVVQVLLVAGQWISQLVGHQLGPVLSEAVVLVSDPTALWQATVVGLLGLALVIGVLRRSRWARVLLTALFTADALVRLAGATALLDAPGGEHGALAAAGVSVLVVMAITSDAARAWVLTPRESGSRAALLEPVGDLPGAGELVADGLSERESQRRVEE</sequence>
<evidence type="ECO:0000313" key="5">
    <source>
        <dbReference type="Proteomes" id="UP001164305"/>
    </source>
</evidence>
<evidence type="ECO:0000313" key="4">
    <source>
        <dbReference type="EMBL" id="UYG17512.1"/>
    </source>
</evidence>
<dbReference type="InterPro" id="IPR025902">
    <property type="entry name" value="LssY-like-C_dom"/>
</dbReference>
<dbReference type="Proteomes" id="UP001164305">
    <property type="component" value="Chromosome"/>
</dbReference>
<evidence type="ECO:0000256" key="1">
    <source>
        <dbReference type="SAM" id="MobiDB-lite"/>
    </source>
</evidence>
<accession>A0ABY6G2S6</accession>
<dbReference type="EMBL" id="CP107020">
    <property type="protein sequence ID" value="UYG17512.1"/>
    <property type="molecule type" value="Genomic_DNA"/>
</dbReference>
<feature type="transmembrane region" description="Helical" evidence="2">
    <location>
        <begin position="382"/>
        <end position="405"/>
    </location>
</feature>
<keyword evidence="2" id="KW-0812">Transmembrane</keyword>
<keyword evidence="2" id="KW-1133">Transmembrane helix</keyword>
<keyword evidence="5" id="KW-1185">Reference proteome</keyword>
<dbReference type="RefSeq" id="WP_263594721.1">
    <property type="nucleotide sequence ID" value="NZ_CP107020.1"/>
</dbReference>
<evidence type="ECO:0000259" key="3">
    <source>
        <dbReference type="Pfam" id="PF14067"/>
    </source>
</evidence>
<name>A0ABY6G2S6_9MICO</name>
<feature type="domain" description="LssY-like C-terminal" evidence="3">
    <location>
        <begin position="97"/>
        <end position="286"/>
    </location>
</feature>